<dbReference type="Gene3D" id="2.60.40.3140">
    <property type="match status" value="1"/>
</dbReference>
<evidence type="ECO:0000259" key="1">
    <source>
        <dbReference type="Pfam" id="PF01841"/>
    </source>
</evidence>
<reference evidence="4" key="1">
    <citation type="journal article" date="2019" name="Int. J. Syst. Evol. Microbiol.">
        <title>The Global Catalogue of Microorganisms (GCM) 10K type strain sequencing project: providing services to taxonomists for standard genome sequencing and annotation.</title>
        <authorList>
            <consortium name="The Broad Institute Genomics Platform"/>
            <consortium name="The Broad Institute Genome Sequencing Center for Infectious Disease"/>
            <person name="Wu L."/>
            <person name="Ma J."/>
        </authorList>
    </citation>
    <scope>NUCLEOTIDE SEQUENCE [LARGE SCALE GENOMIC DNA]</scope>
    <source>
        <strain evidence="4">CCUG 62952</strain>
    </source>
</reference>
<proteinExistence type="predicted"/>
<evidence type="ECO:0000259" key="2">
    <source>
        <dbReference type="Pfam" id="PF12969"/>
    </source>
</evidence>
<organism evidence="3 4">
    <name type="scientific">Sungkyunkwania multivorans</name>
    <dbReference type="NCBI Taxonomy" id="1173618"/>
    <lineage>
        <taxon>Bacteria</taxon>
        <taxon>Pseudomonadati</taxon>
        <taxon>Bacteroidota</taxon>
        <taxon>Flavobacteriia</taxon>
        <taxon>Flavobacteriales</taxon>
        <taxon>Flavobacteriaceae</taxon>
        <taxon>Sungkyunkwania</taxon>
    </lineage>
</organism>
<dbReference type="Proteomes" id="UP001596978">
    <property type="component" value="Unassembled WGS sequence"/>
</dbReference>
<dbReference type="InterPro" id="IPR002931">
    <property type="entry name" value="Transglutaminase-like"/>
</dbReference>
<dbReference type="SUPFAM" id="SSF54001">
    <property type="entry name" value="Cysteine proteinases"/>
    <property type="match status" value="1"/>
</dbReference>
<dbReference type="InterPro" id="IPR038765">
    <property type="entry name" value="Papain-like_cys_pep_sf"/>
</dbReference>
<feature type="domain" description="DUF3857" evidence="2">
    <location>
        <begin position="53"/>
        <end position="211"/>
    </location>
</feature>
<feature type="domain" description="Transglutaminase-like" evidence="1">
    <location>
        <begin position="274"/>
        <end position="374"/>
    </location>
</feature>
<evidence type="ECO:0000313" key="3">
    <source>
        <dbReference type="EMBL" id="MFD0862759.1"/>
    </source>
</evidence>
<dbReference type="Gene3D" id="2.60.120.1130">
    <property type="match status" value="1"/>
</dbReference>
<keyword evidence="4" id="KW-1185">Reference proteome</keyword>
<dbReference type="EMBL" id="JBHTJH010000010">
    <property type="protein sequence ID" value="MFD0862759.1"/>
    <property type="molecule type" value="Genomic_DNA"/>
</dbReference>
<dbReference type="Pfam" id="PF12969">
    <property type="entry name" value="DUF3857"/>
    <property type="match status" value="1"/>
</dbReference>
<accession>A0ABW3D0V7</accession>
<protein>
    <submittedName>
        <fullName evidence="3">DUF3857 domain-containing protein</fullName>
    </submittedName>
</protein>
<sequence length="635" mass="73115">MLLFVSLIASTMQLFAQEKQYSYNAIPEELLKGANAVVRLDETSIEVKAIDEMEVVQRRIVTVLNKEGDAAVDAYVNYDPNTKVKKLEAIVYDMNGNEIKKIKKNDFNDVSAVDGGTLYADNRTKYLRYTPIAYPYTVKFECITEKINTAFIPSWIPIDSYSQSYEKTSYSIKVTEGFNIRTKEKNFEYFDIQRKTEGQSSFHYELKNVPSSKYESYSPSILRIHPYLLVALDKFHLEGVDGSAVSWEEFGRWRYEDMIKGRDLLPESTKTEVEQLVQGIEDPIAKAKKIYEYVQDNTRYISVQLGIGGWSPIEAEEVDRVKYGDCKGLTNYTKALLASQGIESYYTVLYAGNYQRSIESDFASMQSNHVILNIPNGDENIWLECTSQVLPFNFLGDFTDNRDVLVLTPEGGKVKHTHVYLDEDNSLKTVAEYSLSKDGKLTGDVIMTSRGIQYNDRFSQIGGLSEEKQQKYYKEYWDNINNLEVSEINLLNIKDLVTYMETVNVSAENYATATSEGLLFQLNPFNVNDHVPKRYRNRKQPFEILRGYLDTDEYTITLPQGYKPSSLPAPIKLSTKYGDYEVSLQKVEDNTLKYTRKFLLKHGFYPKEEYNAYRNFRRKVAKGDKLKIILVKQQP</sequence>
<dbReference type="Gene3D" id="3.10.620.30">
    <property type="match status" value="1"/>
</dbReference>
<comment type="caution">
    <text evidence="3">The sequence shown here is derived from an EMBL/GenBank/DDBJ whole genome shotgun (WGS) entry which is preliminary data.</text>
</comment>
<evidence type="ECO:0000313" key="4">
    <source>
        <dbReference type="Proteomes" id="UP001596978"/>
    </source>
</evidence>
<dbReference type="RefSeq" id="WP_386408188.1">
    <property type="nucleotide sequence ID" value="NZ_JBHTJH010000010.1"/>
</dbReference>
<dbReference type="Pfam" id="PF01841">
    <property type="entry name" value="Transglut_core"/>
    <property type="match status" value="1"/>
</dbReference>
<gene>
    <name evidence="3" type="ORF">ACFQ1M_11135</name>
</gene>
<dbReference type="InterPro" id="IPR024618">
    <property type="entry name" value="DUF3857"/>
</dbReference>
<name>A0ABW3D0V7_9FLAO</name>